<dbReference type="GO" id="GO:0005886">
    <property type="term" value="C:plasma membrane"/>
    <property type="evidence" value="ECO:0007669"/>
    <property type="project" value="UniProtKB-SubCell"/>
</dbReference>
<evidence type="ECO:0000256" key="3">
    <source>
        <dbReference type="ARBA" id="ARBA00022692"/>
    </source>
</evidence>
<feature type="transmembrane region" description="Helical" evidence="6">
    <location>
        <begin position="153"/>
        <end position="175"/>
    </location>
</feature>
<feature type="transmembrane region" description="Helical" evidence="6">
    <location>
        <begin position="123"/>
        <end position="141"/>
    </location>
</feature>
<dbReference type="InterPro" id="IPR008457">
    <property type="entry name" value="Cu-R_CopD_dom"/>
</dbReference>
<dbReference type="EMBL" id="WMBR01000013">
    <property type="protein sequence ID" value="MXP24398.1"/>
    <property type="molecule type" value="Genomic_DNA"/>
</dbReference>
<feature type="domain" description="Copper resistance protein D" evidence="7">
    <location>
        <begin position="183"/>
        <end position="280"/>
    </location>
</feature>
<keyword evidence="9" id="KW-1185">Reference proteome</keyword>
<sequence>MFAGLGLCWLLAAPDGPEATAVPGVLGLAAAVLLVGLGALPVLGLEPSPVAVGSAGAAWFVGVALTAWMRTADQTGLAPTAVGLGQFVDTLRAGAPELVTLLASCAVVVLVCVHLFGRADPPAAAYAILAAIGVLATSITGHPGQHSIGPVLIGAHALAAAWWCGTLAAMILVVRGRRGWAVALPEFSARALWAVAVIAATGVVSGLLDTGVGDLLDTGYGRILLAKAAGLTVLVAFGVHARRRWVPQAGRHRLAETASLRYAFAELVVMGSVLGLAVGLAGTAP</sequence>
<feature type="transmembrane region" description="Helical" evidence="6">
    <location>
        <begin position="187"/>
        <end position="208"/>
    </location>
</feature>
<feature type="transmembrane region" description="Helical" evidence="6">
    <location>
        <begin position="262"/>
        <end position="282"/>
    </location>
</feature>
<keyword evidence="2" id="KW-1003">Cell membrane</keyword>
<evidence type="ECO:0000256" key="2">
    <source>
        <dbReference type="ARBA" id="ARBA00022475"/>
    </source>
</evidence>
<keyword evidence="4 6" id="KW-1133">Transmembrane helix</keyword>
<evidence type="ECO:0000256" key="5">
    <source>
        <dbReference type="ARBA" id="ARBA00023136"/>
    </source>
</evidence>
<keyword evidence="5 6" id="KW-0472">Membrane</keyword>
<proteinExistence type="predicted"/>
<feature type="transmembrane region" description="Helical" evidence="6">
    <location>
        <begin position="220"/>
        <end position="241"/>
    </location>
</feature>
<evidence type="ECO:0000256" key="4">
    <source>
        <dbReference type="ARBA" id="ARBA00022989"/>
    </source>
</evidence>
<dbReference type="Pfam" id="PF05425">
    <property type="entry name" value="CopD"/>
    <property type="match status" value="1"/>
</dbReference>
<reference evidence="8 9" key="1">
    <citation type="submission" date="2019-11" db="EMBL/GenBank/DDBJ databases">
        <title>Gordonia sp. nov., a novel actinobacterium isolated from mangrove soil in Hainan.</title>
        <authorList>
            <person name="Huang X."/>
            <person name="Xie Y."/>
            <person name="Chu X."/>
            <person name="Xiao K."/>
        </authorList>
    </citation>
    <scope>NUCLEOTIDE SEQUENCE [LARGE SCALE GENOMIC DNA]</scope>
    <source>
        <strain evidence="8 9">HNM0687</strain>
    </source>
</reference>
<dbReference type="PANTHER" id="PTHR34820">
    <property type="entry name" value="INNER MEMBRANE PROTEIN YEBZ"/>
    <property type="match status" value="1"/>
</dbReference>
<feature type="transmembrane region" description="Helical" evidence="6">
    <location>
        <begin position="50"/>
        <end position="69"/>
    </location>
</feature>
<organism evidence="8 9">
    <name type="scientific">Gordonia mangrovi</name>
    <dbReference type="NCBI Taxonomy" id="2665643"/>
    <lineage>
        <taxon>Bacteria</taxon>
        <taxon>Bacillati</taxon>
        <taxon>Actinomycetota</taxon>
        <taxon>Actinomycetes</taxon>
        <taxon>Mycobacteriales</taxon>
        <taxon>Gordoniaceae</taxon>
        <taxon>Gordonia</taxon>
    </lineage>
</organism>
<evidence type="ECO:0000256" key="1">
    <source>
        <dbReference type="ARBA" id="ARBA00004651"/>
    </source>
</evidence>
<dbReference type="PANTHER" id="PTHR34820:SF4">
    <property type="entry name" value="INNER MEMBRANE PROTEIN YEBZ"/>
    <property type="match status" value="1"/>
</dbReference>
<comment type="caution">
    <text evidence="8">The sequence shown here is derived from an EMBL/GenBank/DDBJ whole genome shotgun (WGS) entry which is preliminary data.</text>
</comment>
<dbReference type="GO" id="GO:0006825">
    <property type="term" value="P:copper ion transport"/>
    <property type="evidence" value="ECO:0007669"/>
    <property type="project" value="InterPro"/>
</dbReference>
<comment type="subcellular location">
    <subcellularLocation>
        <location evidence="1">Cell membrane</location>
        <topology evidence="1">Multi-pass membrane protein</topology>
    </subcellularLocation>
</comment>
<accession>A0A6L7GZF8</accession>
<evidence type="ECO:0000259" key="7">
    <source>
        <dbReference type="Pfam" id="PF05425"/>
    </source>
</evidence>
<evidence type="ECO:0000256" key="6">
    <source>
        <dbReference type="SAM" id="Phobius"/>
    </source>
</evidence>
<protein>
    <submittedName>
        <fullName evidence="8">Copper resistance protein CopD</fullName>
    </submittedName>
</protein>
<name>A0A6L7GZF8_9ACTN</name>
<feature type="transmembrane region" description="Helical" evidence="6">
    <location>
        <begin position="24"/>
        <end position="43"/>
    </location>
</feature>
<evidence type="ECO:0000313" key="8">
    <source>
        <dbReference type="EMBL" id="MXP24398.1"/>
    </source>
</evidence>
<evidence type="ECO:0000313" key="9">
    <source>
        <dbReference type="Proteomes" id="UP000475545"/>
    </source>
</evidence>
<keyword evidence="3 6" id="KW-0812">Transmembrane</keyword>
<dbReference type="Proteomes" id="UP000475545">
    <property type="component" value="Unassembled WGS sequence"/>
</dbReference>
<gene>
    <name evidence="8" type="ORF">GIY30_24050</name>
</gene>
<dbReference type="InterPro" id="IPR032694">
    <property type="entry name" value="CopC/D"/>
</dbReference>
<dbReference type="AlphaFoldDB" id="A0A6L7GZF8"/>
<feature type="transmembrane region" description="Helical" evidence="6">
    <location>
        <begin position="98"/>
        <end position="116"/>
    </location>
</feature>